<dbReference type="Gene3D" id="3.40.50.2000">
    <property type="entry name" value="Glycogen Phosphorylase B"/>
    <property type="match status" value="2"/>
</dbReference>
<evidence type="ECO:0000313" key="4">
    <source>
        <dbReference type="EMBL" id="WKN40030.1"/>
    </source>
</evidence>
<keyword evidence="1" id="KW-0808">Transferase</keyword>
<dbReference type="InterPro" id="IPR001296">
    <property type="entry name" value="Glyco_trans_1"/>
</dbReference>
<dbReference type="InterPro" id="IPR028098">
    <property type="entry name" value="Glyco_trans_4-like_N"/>
</dbReference>
<dbReference type="GO" id="GO:0009103">
    <property type="term" value="P:lipopolysaccharide biosynthetic process"/>
    <property type="evidence" value="ECO:0007669"/>
    <property type="project" value="TreeGrafter"/>
</dbReference>
<evidence type="ECO:0000259" key="2">
    <source>
        <dbReference type="Pfam" id="PF00534"/>
    </source>
</evidence>
<feature type="domain" description="Glycosyl transferase family 1" evidence="2">
    <location>
        <begin position="177"/>
        <end position="330"/>
    </location>
</feature>
<dbReference type="PANTHER" id="PTHR46401">
    <property type="entry name" value="GLYCOSYLTRANSFERASE WBBK-RELATED"/>
    <property type="match status" value="1"/>
</dbReference>
<dbReference type="AlphaFoldDB" id="A0AA49JJZ2"/>
<dbReference type="GO" id="GO:0016757">
    <property type="term" value="F:glycosyltransferase activity"/>
    <property type="evidence" value="ECO:0007669"/>
    <property type="project" value="InterPro"/>
</dbReference>
<sequence length="350" mass="39772">MSNHLPVIVNGSFLAQPPTGVQRYAIEIYRHLKKSLPILTLVAPKNIHTPAIANELEAIIIGRFTGHLWEQLELYRYVKKRKALLLCLDMKSPLLYRKKIITIHDLNFLYNPAWVPKKFYYFYRFMVTAGARQSLAILTVSQFSKDEVTRFLKVPPAKVTVIYNATPAHFVKNPEDSTAEVQGQYILSVSSTDPRKNIDRLIKSFAQLKLPDVQLVLVGLPHRKDIDYTSVQGNILFLGHVDDQKLMNLYQHATAFVYPSMYEGFGIPPLEAMQYGCPVVAAKTSSLPEVCGDAALYVDPFSEQAIGEGIKKILFSYTLREKLIEAGYQRIQLFSWSKSVDVLKKVLEVY</sequence>
<dbReference type="CDD" id="cd03809">
    <property type="entry name" value="GT4_MtfB-like"/>
    <property type="match status" value="1"/>
</dbReference>
<evidence type="ECO:0000256" key="1">
    <source>
        <dbReference type="ARBA" id="ARBA00022679"/>
    </source>
</evidence>
<evidence type="ECO:0000259" key="3">
    <source>
        <dbReference type="Pfam" id="PF13439"/>
    </source>
</evidence>
<feature type="domain" description="Glycosyltransferase subfamily 4-like N-terminal" evidence="3">
    <location>
        <begin position="20"/>
        <end position="165"/>
    </location>
</feature>
<dbReference type="Pfam" id="PF13439">
    <property type="entry name" value="Glyco_transf_4"/>
    <property type="match status" value="1"/>
</dbReference>
<protein>
    <submittedName>
        <fullName evidence="4">Glycosyltransferase family 1 protein</fullName>
    </submittedName>
</protein>
<reference evidence="4" key="1">
    <citation type="journal article" date="2023" name="Comput. Struct. Biotechnol. J.">
        <title>Discovery of a novel marine Bacteroidetes with a rich repertoire of carbohydrate-active enzymes.</title>
        <authorList>
            <person name="Chen B."/>
            <person name="Liu G."/>
            <person name="Chen Q."/>
            <person name="Wang H."/>
            <person name="Liu L."/>
            <person name="Tang K."/>
        </authorList>
    </citation>
    <scope>NUCLEOTIDE SEQUENCE</scope>
    <source>
        <strain evidence="4">TK19036</strain>
    </source>
</reference>
<dbReference type="SUPFAM" id="SSF53756">
    <property type="entry name" value="UDP-Glycosyltransferase/glycogen phosphorylase"/>
    <property type="match status" value="1"/>
</dbReference>
<proteinExistence type="predicted"/>
<reference evidence="4" key="2">
    <citation type="journal article" date="2024" name="Antonie Van Leeuwenhoek">
        <title>Roseihalotalea indica gen. nov., sp. nov., a halophilic Bacteroidetes from mesopelagic Southwest Indian Ocean with higher carbohydrate metabolic potential.</title>
        <authorList>
            <person name="Chen B."/>
            <person name="Zhang M."/>
            <person name="Lin D."/>
            <person name="Ye J."/>
            <person name="Tang K."/>
        </authorList>
    </citation>
    <scope>NUCLEOTIDE SEQUENCE</scope>
    <source>
        <strain evidence="4">TK19036</strain>
    </source>
</reference>
<gene>
    <name evidence="4" type="ORF">K4G66_15155</name>
</gene>
<name>A0AA49JJZ2_9BACT</name>
<dbReference type="EMBL" id="CP120682">
    <property type="protein sequence ID" value="WKN40030.1"/>
    <property type="molecule type" value="Genomic_DNA"/>
</dbReference>
<accession>A0AA49JJZ2</accession>
<organism evidence="4">
    <name type="scientific">Roseihalotalea indica</name>
    <dbReference type="NCBI Taxonomy" id="2867963"/>
    <lineage>
        <taxon>Bacteria</taxon>
        <taxon>Pseudomonadati</taxon>
        <taxon>Bacteroidota</taxon>
        <taxon>Cytophagia</taxon>
        <taxon>Cytophagales</taxon>
        <taxon>Catalimonadaceae</taxon>
        <taxon>Roseihalotalea</taxon>
    </lineage>
</organism>
<dbReference type="PANTHER" id="PTHR46401:SF2">
    <property type="entry name" value="GLYCOSYLTRANSFERASE WBBK-RELATED"/>
    <property type="match status" value="1"/>
</dbReference>
<dbReference type="Pfam" id="PF00534">
    <property type="entry name" value="Glycos_transf_1"/>
    <property type="match status" value="1"/>
</dbReference>